<organism evidence="3 4">
    <name type="scientific">Paramuricea clavata</name>
    <name type="common">Red gorgonian</name>
    <name type="synonym">Violescent sea-whip</name>
    <dbReference type="NCBI Taxonomy" id="317549"/>
    <lineage>
        <taxon>Eukaryota</taxon>
        <taxon>Metazoa</taxon>
        <taxon>Cnidaria</taxon>
        <taxon>Anthozoa</taxon>
        <taxon>Octocorallia</taxon>
        <taxon>Malacalcyonacea</taxon>
        <taxon>Plexauridae</taxon>
        <taxon>Paramuricea</taxon>
    </lineage>
</organism>
<dbReference type="AlphaFoldDB" id="A0A6S7JV32"/>
<name>A0A6S7JV32_PARCT</name>
<evidence type="ECO:0000256" key="2">
    <source>
        <dbReference type="SAM" id="MobiDB-lite"/>
    </source>
</evidence>
<dbReference type="EMBL" id="CACRXK020019710">
    <property type="protein sequence ID" value="CAB4033974.1"/>
    <property type="molecule type" value="Genomic_DNA"/>
</dbReference>
<feature type="compositionally biased region" description="Acidic residues" evidence="2">
    <location>
        <begin position="151"/>
        <end position="170"/>
    </location>
</feature>
<proteinExistence type="predicted"/>
<sequence length="232" mass="26079">MKEAISSQEKPTAETTTSTEVELSDIPSTSQEICHSVEEAPIELSAIPSTSQEIGHSEEETCMIGDIFLEPGPANEPDMSPAFVECAQLSNENRKLSNKLKTLRGIVTRRSKEVKTYRRKINVLQSRIARLQTAAKNAGQIEEAEQTSATDNDEHDDGDNYEMEEDELEYESGSQYETEQLRLKNLLTWAGKIFPTIQLYWEEYQKKALEKVKNESCNGVVVAGDGRQQYVP</sequence>
<accession>A0A6S7JV32</accession>
<dbReference type="Proteomes" id="UP001152795">
    <property type="component" value="Unassembled WGS sequence"/>
</dbReference>
<feature type="coiled-coil region" evidence="1">
    <location>
        <begin position="86"/>
        <end position="134"/>
    </location>
</feature>
<comment type="caution">
    <text evidence="3">The sequence shown here is derived from an EMBL/GenBank/DDBJ whole genome shotgun (WGS) entry which is preliminary data.</text>
</comment>
<gene>
    <name evidence="3" type="ORF">PACLA_8A011907</name>
</gene>
<feature type="region of interest" description="Disordered" evidence="2">
    <location>
        <begin position="136"/>
        <end position="174"/>
    </location>
</feature>
<reference evidence="3" key="1">
    <citation type="submission" date="2020-04" db="EMBL/GenBank/DDBJ databases">
        <authorList>
            <person name="Alioto T."/>
            <person name="Alioto T."/>
            <person name="Gomez Garrido J."/>
        </authorList>
    </citation>
    <scope>NUCLEOTIDE SEQUENCE</scope>
    <source>
        <strain evidence="3">A484AB</strain>
    </source>
</reference>
<evidence type="ECO:0000256" key="1">
    <source>
        <dbReference type="SAM" id="Coils"/>
    </source>
</evidence>
<keyword evidence="1" id="KW-0175">Coiled coil</keyword>
<keyword evidence="4" id="KW-1185">Reference proteome</keyword>
<feature type="region of interest" description="Disordered" evidence="2">
    <location>
        <begin position="1"/>
        <end position="31"/>
    </location>
</feature>
<evidence type="ECO:0000313" key="3">
    <source>
        <dbReference type="EMBL" id="CAB4033974.1"/>
    </source>
</evidence>
<protein>
    <submittedName>
        <fullName evidence="3">Uncharacterized protein</fullName>
    </submittedName>
</protein>
<evidence type="ECO:0000313" key="4">
    <source>
        <dbReference type="Proteomes" id="UP001152795"/>
    </source>
</evidence>